<sequence length="100" mass="10852">MPEPLPSVTRGHPAVAVVIIHTSQMAFPWASMKRTGQGLSCQVLPGPKTTLGQYDFDIYDSEALLLESYPFGVRGSSSTPPKYTCTLSEPLQGKAEQEIL</sequence>
<accession>A0A4Z2IJI1</accession>
<keyword evidence="2" id="KW-1185">Reference proteome</keyword>
<comment type="caution">
    <text evidence="1">The sequence shown here is derived from an EMBL/GenBank/DDBJ whole genome shotgun (WGS) entry which is preliminary data.</text>
</comment>
<dbReference type="AlphaFoldDB" id="A0A4Z2IJI1"/>
<name>A0A4Z2IJI1_9TELE</name>
<evidence type="ECO:0000313" key="2">
    <source>
        <dbReference type="Proteomes" id="UP000314294"/>
    </source>
</evidence>
<reference evidence="1 2" key="1">
    <citation type="submission" date="2019-03" db="EMBL/GenBank/DDBJ databases">
        <title>First draft genome of Liparis tanakae, snailfish: a comprehensive survey of snailfish specific genes.</title>
        <authorList>
            <person name="Kim W."/>
            <person name="Song I."/>
            <person name="Jeong J.-H."/>
            <person name="Kim D."/>
            <person name="Kim S."/>
            <person name="Ryu S."/>
            <person name="Song J.Y."/>
            <person name="Lee S.K."/>
        </authorList>
    </citation>
    <scope>NUCLEOTIDE SEQUENCE [LARGE SCALE GENOMIC DNA]</scope>
    <source>
        <tissue evidence="1">Muscle</tissue>
    </source>
</reference>
<proteinExistence type="predicted"/>
<protein>
    <submittedName>
        <fullName evidence="1">Uncharacterized protein</fullName>
    </submittedName>
</protein>
<dbReference type="Proteomes" id="UP000314294">
    <property type="component" value="Unassembled WGS sequence"/>
</dbReference>
<organism evidence="1 2">
    <name type="scientific">Liparis tanakae</name>
    <name type="common">Tanaka's snailfish</name>
    <dbReference type="NCBI Taxonomy" id="230148"/>
    <lineage>
        <taxon>Eukaryota</taxon>
        <taxon>Metazoa</taxon>
        <taxon>Chordata</taxon>
        <taxon>Craniata</taxon>
        <taxon>Vertebrata</taxon>
        <taxon>Euteleostomi</taxon>
        <taxon>Actinopterygii</taxon>
        <taxon>Neopterygii</taxon>
        <taxon>Teleostei</taxon>
        <taxon>Neoteleostei</taxon>
        <taxon>Acanthomorphata</taxon>
        <taxon>Eupercaria</taxon>
        <taxon>Perciformes</taxon>
        <taxon>Cottioidei</taxon>
        <taxon>Cottales</taxon>
        <taxon>Liparidae</taxon>
        <taxon>Liparis</taxon>
    </lineage>
</organism>
<dbReference type="EMBL" id="SRLO01000081">
    <property type="protein sequence ID" value="TNN77614.1"/>
    <property type="molecule type" value="Genomic_DNA"/>
</dbReference>
<evidence type="ECO:0000313" key="1">
    <source>
        <dbReference type="EMBL" id="TNN77614.1"/>
    </source>
</evidence>
<gene>
    <name evidence="1" type="ORF">EYF80_012204</name>
</gene>